<dbReference type="Proteomes" id="UP000236527">
    <property type="component" value="Unassembled WGS sequence"/>
</dbReference>
<sequence length="259" mass="31079">MDNAIISRSFSKSWYYRFNFRRNNTPNAKKNEIKPWLKEQWCIPEVNAEYVFRMEDVLDLYNEPYDPKKPTLCLDERPYQLVEEVRLPLPPEPDQPERYDYEYKRNGVVNLFAFFEPLAGWRHIEVTQRRTKADFAKQLKDLVDIYYPQADVIRLVVDNLNIHTPSALYEVFSPQEARRIIQKLEFHYTPKHASWLNQVEIELSVLSRQCLERRIPNVEILSSEIAAWESQRNQQKASVYWGFKTKDARKKMQRLYPSI</sequence>
<keyword evidence="3" id="KW-1185">Reference proteome</keyword>
<dbReference type="NCBIfam" id="NF033545">
    <property type="entry name" value="transpos_IS630"/>
    <property type="match status" value="1"/>
</dbReference>
<evidence type="ECO:0000259" key="1">
    <source>
        <dbReference type="Pfam" id="PF13358"/>
    </source>
</evidence>
<gene>
    <name evidence="2" type="ORF">NCWK1_0568</name>
</gene>
<feature type="domain" description="Tc1-like transposase DDE" evidence="1">
    <location>
        <begin position="71"/>
        <end position="220"/>
    </location>
</feature>
<accession>A0A2H6LCC7</accession>
<proteinExistence type="predicted"/>
<protein>
    <submittedName>
        <fullName evidence="2">Transposase</fullName>
    </submittedName>
</protein>
<dbReference type="EMBL" id="BDGE01000010">
    <property type="protein sequence ID" value="GBE90848.1"/>
    <property type="molecule type" value="Genomic_DNA"/>
</dbReference>
<dbReference type="InterPro" id="IPR038717">
    <property type="entry name" value="Tc1-like_DDE_dom"/>
</dbReference>
<name>A0A2H6LCC7_9NOSO</name>
<dbReference type="AlphaFoldDB" id="A0A2H6LCC7"/>
<reference evidence="3" key="1">
    <citation type="journal article" date="2018" name="Genome Announc.">
        <title>Draft Genome Sequence of the Nitrogen-Fixing and Hormogonia-Inducing Cyanobacterium Nostoc cycadae Strain WK-1, Isolated from the Coralloid Roots of Cycas revoluta.</title>
        <authorList>
            <person name="Kanesaki Y."/>
            <person name="Hirose M."/>
            <person name="Hirose Y."/>
            <person name="Fujisawa T."/>
            <person name="Nakamura Y."/>
            <person name="Watanabe S."/>
            <person name="Matsunaga S."/>
            <person name="Uchida H."/>
            <person name="Murakami A."/>
        </authorList>
    </citation>
    <scope>NUCLEOTIDE SEQUENCE [LARGE SCALE GENOMIC DNA]</scope>
    <source>
        <strain evidence="3">WK-1</strain>
    </source>
</reference>
<evidence type="ECO:0000313" key="2">
    <source>
        <dbReference type="EMBL" id="GBE90848.1"/>
    </source>
</evidence>
<dbReference type="Pfam" id="PF13358">
    <property type="entry name" value="DDE_3"/>
    <property type="match status" value="1"/>
</dbReference>
<dbReference type="InterPro" id="IPR047655">
    <property type="entry name" value="Transpos_IS630-like"/>
</dbReference>
<organism evidence="2 3">
    <name type="scientific">Nostoc cycadae WK-1</name>
    <dbReference type="NCBI Taxonomy" id="1861711"/>
    <lineage>
        <taxon>Bacteria</taxon>
        <taxon>Bacillati</taxon>
        <taxon>Cyanobacteriota</taxon>
        <taxon>Cyanophyceae</taxon>
        <taxon>Nostocales</taxon>
        <taxon>Nostocaceae</taxon>
        <taxon>Nostoc</taxon>
    </lineage>
</organism>
<evidence type="ECO:0000313" key="3">
    <source>
        <dbReference type="Proteomes" id="UP000236527"/>
    </source>
</evidence>
<comment type="caution">
    <text evidence="2">The sequence shown here is derived from an EMBL/GenBank/DDBJ whole genome shotgun (WGS) entry which is preliminary data.</text>
</comment>